<dbReference type="PROSITE" id="PS50967">
    <property type="entry name" value="HRDC"/>
    <property type="match status" value="1"/>
</dbReference>
<keyword evidence="11" id="KW-0238">DNA-binding</keyword>
<keyword evidence="21" id="KW-1185">Reference proteome</keyword>
<dbReference type="CDD" id="cd18794">
    <property type="entry name" value="SF2_C_RecQ"/>
    <property type="match status" value="1"/>
</dbReference>
<dbReference type="InterPro" id="IPR001650">
    <property type="entry name" value="Helicase_C-like"/>
</dbReference>
<dbReference type="SMART" id="SM00490">
    <property type="entry name" value="HELICc"/>
    <property type="match status" value="1"/>
</dbReference>
<keyword evidence="14" id="KW-0413">Isomerase</keyword>
<evidence type="ECO:0000256" key="7">
    <source>
        <dbReference type="ARBA" id="ARBA00022801"/>
    </source>
</evidence>
<dbReference type="InterPro" id="IPR029491">
    <property type="entry name" value="Helicase_HTH"/>
</dbReference>
<feature type="domain" description="Helicase C-terminal" evidence="19">
    <location>
        <begin position="216"/>
        <end position="363"/>
    </location>
</feature>
<dbReference type="InterPro" id="IPR014001">
    <property type="entry name" value="Helicase_ATP-bd"/>
</dbReference>
<dbReference type="InterPro" id="IPR006293">
    <property type="entry name" value="DNA_helicase_ATP-dep_RecQ_bac"/>
</dbReference>
<feature type="domain" description="Helicase ATP-binding" evidence="18">
    <location>
        <begin position="26"/>
        <end position="195"/>
    </location>
</feature>
<keyword evidence="10" id="KW-0067">ATP-binding</keyword>
<evidence type="ECO:0000256" key="15">
    <source>
        <dbReference type="ARBA" id="ARBA00034617"/>
    </source>
</evidence>
<keyword evidence="13" id="KW-0234">DNA repair</keyword>
<sequence>MINKALEVLNKYYGYSSFRKGQEKIIEEILNGRDTVAIMPTGGGKSICYQIPALLLEGVTLVISPLISLMKDQVDSIKELGVEAAYINSSLSSNEIVIILDKLKNGQLKIIYVAPERLESNSFITLMREINISQVAIDEAHCVSQWGHDFRTSYRNIKGFIKSLNKRPIVSAFTATATEEVREDIVTLLNLKNPKVFIQGFDRENLKIDVLKGINKKDFLLNYVRENSELSGIIYTATRNEADKVYEALLSRGYSVGRYHAGLSESERTVNQEAFVYDKVNLMVATNAFGMGIDKPNIRYVIHYNMPKNIESYYQEIGRAGRDGEKSECILLFSPSDVHTQKYIIDVGTNNPERKINEYKKLKQIMDFVHCNSCLREYILTYFGEESPGECNNCSNCNLEGELIDKTIDAQKVLSCVYRMSRPYGVNMIIDVLRGSQNKKLLDLRLNELSTYGIMKSYSKENLKEFINTLTAHSFLESVEGEYPVIKLNQKSIEVLKSKEKVIFKEPKKVERLVVNNDLFENLRALRTQLAAAEGVPPYIIFGDTSLKEMSTRYPITMEQFLDISGVGEVKANKYGEQFIKEIISYTEKNNIEVSWNFKKDIKTPSGSKKNSPYNSEEALVDKVQDNKTEDFNKKTPKLNKEKSFEITINMIKNNKSLGQIAVEREIAVTTVLSHITEFLKEGNSLDFPVDFTGVFDEQVEALVMEAIKEVGASKLKPIKERVPEHITYDQIKGVILKNFSE</sequence>
<keyword evidence="8 20" id="KW-0347">Helicase</keyword>
<evidence type="ECO:0000256" key="14">
    <source>
        <dbReference type="ARBA" id="ARBA00023235"/>
    </source>
</evidence>
<evidence type="ECO:0000256" key="2">
    <source>
        <dbReference type="ARBA" id="ARBA00001947"/>
    </source>
</evidence>
<dbReference type="InterPro" id="IPR032284">
    <property type="entry name" value="RecQ_Zn-bd"/>
</dbReference>
<dbReference type="InterPro" id="IPR002121">
    <property type="entry name" value="HRDC_dom"/>
</dbReference>
<dbReference type="Proteomes" id="UP001519308">
    <property type="component" value="Unassembled WGS sequence"/>
</dbReference>
<comment type="similarity">
    <text evidence="3">Belongs to the helicase family. RecQ subfamily.</text>
</comment>
<keyword evidence="12" id="KW-0233">DNA recombination</keyword>
<dbReference type="PROSITE" id="PS51194">
    <property type="entry name" value="HELICASE_CTER"/>
    <property type="match status" value="1"/>
</dbReference>
<dbReference type="SUPFAM" id="SSF52540">
    <property type="entry name" value="P-loop containing nucleoside triphosphate hydrolases"/>
    <property type="match status" value="1"/>
</dbReference>
<dbReference type="NCBIfam" id="TIGR01389">
    <property type="entry name" value="recQ"/>
    <property type="match status" value="1"/>
</dbReference>
<dbReference type="InterPro" id="IPR027417">
    <property type="entry name" value="P-loop_NTPase"/>
</dbReference>
<dbReference type="PANTHER" id="PTHR13710">
    <property type="entry name" value="DNA HELICASE RECQ FAMILY MEMBER"/>
    <property type="match status" value="1"/>
</dbReference>
<keyword evidence="7 20" id="KW-0378">Hydrolase</keyword>
<dbReference type="PANTHER" id="PTHR13710:SF105">
    <property type="entry name" value="ATP-DEPENDENT DNA HELICASE Q1"/>
    <property type="match status" value="1"/>
</dbReference>
<comment type="caution">
    <text evidence="20">The sequence shown here is derived from an EMBL/GenBank/DDBJ whole genome shotgun (WGS) entry which is preliminary data.</text>
</comment>
<dbReference type="Pfam" id="PF00271">
    <property type="entry name" value="Helicase_C"/>
    <property type="match status" value="1"/>
</dbReference>
<dbReference type="GO" id="GO:0003678">
    <property type="term" value="F:DNA helicase activity"/>
    <property type="evidence" value="ECO:0007669"/>
    <property type="project" value="UniProtKB-EC"/>
</dbReference>
<dbReference type="Gene3D" id="1.10.150.80">
    <property type="entry name" value="HRDC domain"/>
    <property type="match status" value="1"/>
</dbReference>
<evidence type="ECO:0000256" key="11">
    <source>
        <dbReference type="ARBA" id="ARBA00023125"/>
    </source>
</evidence>
<organism evidence="20 21">
    <name type="scientific">Clostridium punense</name>
    <dbReference type="NCBI Taxonomy" id="1054297"/>
    <lineage>
        <taxon>Bacteria</taxon>
        <taxon>Bacillati</taxon>
        <taxon>Bacillota</taxon>
        <taxon>Clostridia</taxon>
        <taxon>Eubacteriales</taxon>
        <taxon>Clostridiaceae</taxon>
        <taxon>Clostridium</taxon>
    </lineage>
</organism>
<dbReference type="SMART" id="SM00341">
    <property type="entry name" value="HRDC"/>
    <property type="match status" value="1"/>
</dbReference>
<dbReference type="GO" id="GO:0016787">
    <property type="term" value="F:hydrolase activity"/>
    <property type="evidence" value="ECO:0007669"/>
    <property type="project" value="UniProtKB-KW"/>
</dbReference>
<dbReference type="InterPro" id="IPR018982">
    <property type="entry name" value="RQC_domain"/>
</dbReference>
<dbReference type="InterPro" id="IPR044876">
    <property type="entry name" value="HRDC_dom_sf"/>
</dbReference>
<dbReference type="Pfam" id="PF14493">
    <property type="entry name" value="HTH_40"/>
    <property type="match status" value="1"/>
</dbReference>
<dbReference type="InterPro" id="IPR004589">
    <property type="entry name" value="DNA_helicase_ATP-dep_RecQ"/>
</dbReference>
<comment type="cofactor">
    <cofactor evidence="1">
        <name>Mg(2+)</name>
        <dbReference type="ChEBI" id="CHEBI:18420"/>
    </cofactor>
</comment>
<evidence type="ECO:0000259" key="19">
    <source>
        <dbReference type="PROSITE" id="PS51194"/>
    </source>
</evidence>
<dbReference type="PROSITE" id="PS51192">
    <property type="entry name" value="HELICASE_ATP_BIND_1"/>
    <property type="match status" value="1"/>
</dbReference>
<dbReference type="SUPFAM" id="SSF46785">
    <property type="entry name" value="Winged helix' DNA-binding domain"/>
    <property type="match status" value="1"/>
</dbReference>
<evidence type="ECO:0000259" key="17">
    <source>
        <dbReference type="PROSITE" id="PS50967"/>
    </source>
</evidence>
<dbReference type="Pfam" id="PF00270">
    <property type="entry name" value="DEAD"/>
    <property type="match status" value="1"/>
</dbReference>
<evidence type="ECO:0000256" key="8">
    <source>
        <dbReference type="ARBA" id="ARBA00022806"/>
    </source>
</evidence>
<dbReference type="InterPro" id="IPR010997">
    <property type="entry name" value="HRDC-like_sf"/>
</dbReference>
<dbReference type="SMART" id="SM00956">
    <property type="entry name" value="RQC"/>
    <property type="match status" value="1"/>
</dbReference>
<evidence type="ECO:0000256" key="13">
    <source>
        <dbReference type="ARBA" id="ARBA00023204"/>
    </source>
</evidence>
<dbReference type="InterPro" id="IPR036390">
    <property type="entry name" value="WH_DNA-bd_sf"/>
</dbReference>
<evidence type="ECO:0000256" key="16">
    <source>
        <dbReference type="NCBIfam" id="TIGR01389"/>
    </source>
</evidence>
<protein>
    <recommendedName>
        <fullName evidence="16">DNA helicase RecQ</fullName>
        <ecNumber evidence="16">5.6.2.4</ecNumber>
    </recommendedName>
</protein>
<evidence type="ECO:0000313" key="21">
    <source>
        <dbReference type="Proteomes" id="UP001519308"/>
    </source>
</evidence>
<dbReference type="InterPro" id="IPR036388">
    <property type="entry name" value="WH-like_DNA-bd_sf"/>
</dbReference>
<dbReference type="SUPFAM" id="SSF47819">
    <property type="entry name" value="HRDC-like"/>
    <property type="match status" value="1"/>
</dbReference>
<reference evidence="20 21" key="1">
    <citation type="submission" date="2021-03" db="EMBL/GenBank/DDBJ databases">
        <title>Genomic Encyclopedia of Type Strains, Phase IV (KMG-IV): sequencing the most valuable type-strain genomes for metagenomic binning, comparative biology and taxonomic classification.</title>
        <authorList>
            <person name="Goeker M."/>
        </authorList>
    </citation>
    <scope>NUCLEOTIDE SEQUENCE [LARGE SCALE GENOMIC DNA]</scope>
    <source>
        <strain evidence="20 21">DSM 28650</strain>
    </source>
</reference>
<proteinExistence type="inferred from homology"/>
<dbReference type="Pfam" id="PF16124">
    <property type="entry name" value="RecQ_Zn_bind"/>
    <property type="match status" value="1"/>
</dbReference>
<keyword evidence="4" id="KW-0479">Metal-binding</keyword>
<dbReference type="Pfam" id="PF00570">
    <property type="entry name" value="HRDC"/>
    <property type="match status" value="1"/>
</dbReference>
<dbReference type="SMART" id="SM00487">
    <property type="entry name" value="DEXDc"/>
    <property type="match status" value="1"/>
</dbReference>
<accession>A0ABS4JYA8</accession>
<keyword evidence="5" id="KW-0547">Nucleotide-binding</keyword>
<comment type="cofactor">
    <cofactor evidence="2">
        <name>Zn(2+)</name>
        <dbReference type="ChEBI" id="CHEBI:29105"/>
    </cofactor>
</comment>
<dbReference type="Gene3D" id="1.10.10.10">
    <property type="entry name" value="Winged helix-like DNA-binding domain superfamily/Winged helix DNA-binding domain"/>
    <property type="match status" value="1"/>
</dbReference>
<evidence type="ECO:0000256" key="10">
    <source>
        <dbReference type="ARBA" id="ARBA00022840"/>
    </source>
</evidence>
<dbReference type="InterPro" id="IPR011545">
    <property type="entry name" value="DEAD/DEAH_box_helicase_dom"/>
</dbReference>
<evidence type="ECO:0000256" key="4">
    <source>
        <dbReference type="ARBA" id="ARBA00022723"/>
    </source>
</evidence>
<dbReference type="Gene3D" id="1.10.10.1390">
    <property type="entry name" value="ATP-dependent DNA helicase RecQ"/>
    <property type="match status" value="1"/>
</dbReference>
<dbReference type="CDD" id="cd17920">
    <property type="entry name" value="DEXHc_RecQ"/>
    <property type="match status" value="1"/>
</dbReference>
<evidence type="ECO:0000256" key="6">
    <source>
        <dbReference type="ARBA" id="ARBA00022763"/>
    </source>
</evidence>
<dbReference type="Gene3D" id="3.40.50.300">
    <property type="entry name" value="P-loop containing nucleotide triphosphate hydrolases"/>
    <property type="match status" value="2"/>
</dbReference>
<name>A0ABS4JYA8_9CLOT</name>
<evidence type="ECO:0000256" key="12">
    <source>
        <dbReference type="ARBA" id="ARBA00023172"/>
    </source>
</evidence>
<gene>
    <name evidence="20" type="ORF">J2Z44_000303</name>
</gene>
<feature type="domain" description="HRDC" evidence="17">
    <location>
        <begin position="513"/>
        <end position="593"/>
    </location>
</feature>
<evidence type="ECO:0000256" key="1">
    <source>
        <dbReference type="ARBA" id="ARBA00001946"/>
    </source>
</evidence>
<dbReference type="Pfam" id="PF09382">
    <property type="entry name" value="RQC"/>
    <property type="match status" value="1"/>
</dbReference>
<dbReference type="EMBL" id="JAGGLL010000002">
    <property type="protein sequence ID" value="MBP2020519.1"/>
    <property type="molecule type" value="Genomic_DNA"/>
</dbReference>
<evidence type="ECO:0000256" key="9">
    <source>
        <dbReference type="ARBA" id="ARBA00022833"/>
    </source>
</evidence>
<evidence type="ECO:0000256" key="3">
    <source>
        <dbReference type="ARBA" id="ARBA00005446"/>
    </source>
</evidence>
<evidence type="ECO:0000256" key="5">
    <source>
        <dbReference type="ARBA" id="ARBA00022741"/>
    </source>
</evidence>
<keyword evidence="6" id="KW-0227">DNA damage</keyword>
<evidence type="ECO:0000259" key="18">
    <source>
        <dbReference type="PROSITE" id="PS51192"/>
    </source>
</evidence>
<dbReference type="NCBIfam" id="TIGR00614">
    <property type="entry name" value="recQ_fam"/>
    <property type="match status" value="1"/>
</dbReference>
<dbReference type="EC" id="5.6.2.4" evidence="16"/>
<keyword evidence="9" id="KW-0862">Zinc</keyword>
<comment type="catalytic activity">
    <reaction evidence="15">
        <text>Couples ATP hydrolysis with the unwinding of duplex DNA by translocating in the 3'-5' direction.</text>
        <dbReference type="EC" id="5.6.2.4"/>
    </reaction>
</comment>
<evidence type="ECO:0000313" key="20">
    <source>
        <dbReference type="EMBL" id="MBP2020519.1"/>
    </source>
</evidence>